<evidence type="ECO:0000256" key="2">
    <source>
        <dbReference type="SAM" id="Phobius"/>
    </source>
</evidence>
<name>A0A167WBK0_9HYPO</name>
<dbReference type="EMBL" id="AZHD01000005">
    <property type="protein sequence ID" value="OAA63579.1"/>
    <property type="molecule type" value="Genomic_DNA"/>
</dbReference>
<comment type="caution">
    <text evidence="3">The sequence shown here is derived from an EMBL/GenBank/DDBJ whole genome shotgun (WGS) entry which is preliminary data.</text>
</comment>
<keyword evidence="2" id="KW-0472">Membrane</keyword>
<protein>
    <submittedName>
        <fullName evidence="3">LPXTG-motif cell wall anchor</fullName>
    </submittedName>
</protein>
<keyword evidence="2" id="KW-1133">Transmembrane helix</keyword>
<dbReference type="AlphaFoldDB" id="A0A167WBK0"/>
<dbReference type="STRING" id="1081102.A0A167WBK0"/>
<dbReference type="Proteomes" id="UP000076874">
    <property type="component" value="Unassembled WGS sequence"/>
</dbReference>
<evidence type="ECO:0000313" key="4">
    <source>
        <dbReference type="Proteomes" id="UP000076874"/>
    </source>
</evidence>
<keyword evidence="2" id="KW-0812">Transmembrane</keyword>
<dbReference type="OrthoDB" id="4497263at2759"/>
<dbReference type="NCBIfam" id="TIGR01167">
    <property type="entry name" value="LPXTG_anchor"/>
    <property type="match status" value="1"/>
</dbReference>
<keyword evidence="4" id="KW-1185">Reference proteome</keyword>
<evidence type="ECO:0000256" key="1">
    <source>
        <dbReference type="SAM" id="MobiDB-lite"/>
    </source>
</evidence>
<evidence type="ECO:0000313" key="3">
    <source>
        <dbReference type="EMBL" id="OAA63579.1"/>
    </source>
</evidence>
<feature type="region of interest" description="Disordered" evidence="1">
    <location>
        <begin position="242"/>
        <end position="277"/>
    </location>
</feature>
<feature type="compositionally biased region" description="Basic and acidic residues" evidence="1">
    <location>
        <begin position="242"/>
        <end position="260"/>
    </location>
</feature>
<organism evidence="3 4">
    <name type="scientific">Niveomyces insectorum RCEF 264</name>
    <dbReference type="NCBI Taxonomy" id="1081102"/>
    <lineage>
        <taxon>Eukaryota</taxon>
        <taxon>Fungi</taxon>
        <taxon>Dikarya</taxon>
        <taxon>Ascomycota</taxon>
        <taxon>Pezizomycotina</taxon>
        <taxon>Sordariomycetes</taxon>
        <taxon>Hypocreomycetidae</taxon>
        <taxon>Hypocreales</taxon>
        <taxon>Cordycipitaceae</taxon>
        <taxon>Niveomyces</taxon>
    </lineage>
</organism>
<proteinExistence type="predicted"/>
<accession>A0A167WBK0</accession>
<feature type="region of interest" description="Disordered" evidence="1">
    <location>
        <begin position="178"/>
        <end position="197"/>
    </location>
</feature>
<feature type="transmembrane region" description="Helical" evidence="2">
    <location>
        <begin position="213"/>
        <end position="234"/>
    </location>
</feature>
<sequence>MTSTITTITVTGTPTAFLPLATAWPSGADCTSNIYLFGSNTFLAWDPLYGASMVTSARSCLPPQVTTWWSQPSSDVYTALGPTFQCPAAYTAALTAVVAGSLYETYCCASQYTLFVPRPNDDNDANDADDFPSQCTSTVTSGQTFAYFTLGQSTTVVMTTPATVFAIPVNGFDFTPGTPTSSPATTSASTSARAETTTVTAKSTSTISAGTSAGITVAAIAGVAMVVGTAFLLLRRKRQRRAAEGGRAHTAPHEPPKELDGSGAHELPVGPIEVPSR</sequence>
<gene>
    <name evidence="3" type="ORF">SPI_03742</name>
</gene>
<reference evidence="3 4" key="1">
    <citation type="journal article" date="2016" name="Genome Biol. Evol.">
        <title>Divergent and convergent evolution of fungal pathogenicity.</title>
        <authorList>
            <person name="Shang Y."/>
            <person name="Xiao G."/>
            <person name="Zheng P."/>
            <person name="Cen K."/>
            <person name="Zhan S."/>
            <person name="Wang C."/>
        </authorList>
    </citation>
    <scope>NUCLEOTIDE SEQUENCE [LARGE SCALE GENOMIC DNA]</scope>
    <source>
        <strain evidence="3 4">RCEF 264</strain>
    </source>
</reference>